<evidence type="ECO:0000313" key="1">
    <source>
        <dbReference type="EMBL" id="CCE94541.1"/>
    </source>
</evidence>
<dbReference type="HOGENOM" id="CLU_3238654_0_0_5"/>
<dbReference type="Proteomes" id="UP000007735">
    <property type="component" value="Chromosome"/>
</dbReference>
<proteinExistence type="predicted"/>
<dbReference type="AlphaFoldDB" id="G9A9V0"/>
<gene>
    <name evidence="1" type="ordered locus">SFHH103_00037</name>
</gene>
<dbReference type="KEGG" id="sfh:SFHH103_00037"/>
<evidence type="ECO:0000313" key="2">
    <source>
        <dbReference type="Proteomes" id="UP000007735"/>
    </source>
</evidence>
<name>G9A9V0_SINF1</name>
<organism evidence="1 2">
    <name type="scientific">Sinorhizobium fredii (strain HH103)</name>
    <dbReference type="NCBI Taxonomy" id="1117943"/>
    <lineage>
        <taxon>Bacteria</taxon>
        <taxon>Pseudomonadati</taxon>
        <taxon>Pseudomonadota</taxon>
        <taxon>Alphaproteobacteria</taxon>
        <taxon>Hyphomicrobiales</taxon>
        <taxon>Rhizobiaceae</taxon>
        <taxon>Sinorhizobium/Ensifer group</taxon>
        <taxon>Sinorhizobium</taxon>
    </lineage>
</organism>
<sequence>MKLISVLRIRLDECRAPLQGAGPLFRLTARVYPAVALVTAKPD</sequence>
<protein>
    <submittedName>
        <fullName evidence="1">Uncharacterized protein</fullName>
    </submittedName>
</protein>
<reference evidence="1 2" key="1">
    <citation type="journal article" date="2012" name="J. Bacteriol.">
        <title>Genome sequence of the soybean symbiont Sinorhizobium fredii HH103.</title>
        <authorList>
            <person name="Weidner S."/>
            <person name="Becker A."/>
            <person name="Bonilla I."/>
            <person name="Jaenicke S."/>
            <person name="Lloret J."/>
            <person name="Margaret I."/>
            <person name="Puhler A."/>
            <person name="Ruiz-Sainz J.E."/>
            <person name="Schneiker-Bekel S."/>
            <person name="Szczepanowski R."/>
            <person name="Vinardell J.M."/>
            <person name="Zehner S."/>
            <person name="Gottfert M."/>
        </authorList>
    </citation>
    <scope>NUCLEOTIDE SEQUENCE [LARGE SCALE GENOMIC DNA]</scope>
    <source>
        <strain evidence="1 2">HH103</strain>
    </source>
</reference>
<accession>G9A9V0</accession>
<dbReference type="EMBL" id="HE616890">
    <property type="protein sequence ID" value="CCE94541.1"/>
    <property type="molecule type" value="Genomic_DNA"/>
</dbReference>